<dbReference type="Proteomes" id="UP001165653">
    <property type="component" value="Unassembled WGS sequence"/>
</dbReference>
<keyword evidence="2" id="KW-1185">Reference proteome</keyword>
<proteinExistence type="predicted"/>
<accession>A0ABT3G8L2</accession>
<gene>
    <name evidence="1" type="ORF">OJ996_21560</name>
</gene>
<dbReference type="EMBL" id="JAPDDR010000013">
    <property type="protein sequence ID" value="MCW1916192.1"/>
    <property type="molecule type" value="Genomic_DNA"/>
</dbReference>
<name>A0ABT3G8L2_9BACT</name>
<comment type="caution">
    <text evidence="1">The sequence shown here is derived from an EMBL/GenBank/DDBJ whole genome shotgun (WGS) entry which is preliminary data.</text>
</comment>
<sequence>MTTQERINQLASAALRSQPDAGLAPKPATFMPSFERLKTDEFVVAPVAPAMRLQIGISQNAFDAAFNAISR</sequence>
<evidence type="ECO:0000313" key="2">
    <source>
        <dbReference type="Proteomes" id="UP001165653"/>
    </source>
</evidence>
<evidence type="ECO:0000313" key="1">
    <source>
        <dbReference type="EMBL" id="MCW1916192.1"/>
    </source>
</evidence>
<reference evidence="1" key="1">
    <citation type="submission" date="2022-10" db="EMBL/GenBank/DDBJ databases">
        <title>Luteolibacter sp. GHJ8, whole genome shotgun sequencing project.</title>
        <authorList>
            <person name="Zhao G."/>
            <person name="Shen L."/>
        </authorList>
    </citation>
    <scope>NUCLEOTIDE SEQUENCE</scope>
    <source>
        <strain evidence="1">GHJ8</strain>
    </source>
</reference>
<organism evidence="1 2">
    <name type="scientific">Luteolibacter rhizosphaerae</name>
    <dbReference type="NCBI Taxonomy" id="2989719"/>
    <lineage>
        <taxon>Bacteria</taxon>
        <taxon>Pseudomonadati</taxon>
        <taxon>Verrucomicrobiota</taxon>
        <taxon>Verrucomicrobiia</taxon>
        <taxon>Verrucomicrobiales</taxon>
        <taxon>Verrucomicrobiaceae</taxon>
        <taxon>Luteolibacter</taxon>
    </lineage>
</organism>
<dbReference type="RefSeq" id="WP_264515762.1">
    <property type="nucleotide sequence ID" value="NZ_JAPDDR010000013.1"/>
</dbReference>
<protein>
    <submittedName>
        <fullName evidence="1">Uncharacterized protein</fullName>
    </submittedName>
</protein>